<dbReference type="PATRIC" id="fig|545697.3.peg.482"/>
<evidence type="ECO:0000313" key="2">
    <source>
        <dbReference type="EMBL" id="EKY28895.1"/>
    </source>
</evidence>
<sequence>MEVVTMAFEKLEKKINQINKKIKQGRLSQEIADEISNVIN</sequence>
<dbReference type="HOGENOM" id="CLU_3287343_0_0_9"/>
<dbReference type="STRING" id="545697.HMPREF0216_00490"/>
<dbReference type="eggNOG" id="ENOG50328SF">
    <property type="taxonomic scope" value="Bacteria"/>
</dbReference>
<comment type="caution">
    <text evidence="2">The sequence shown here is derived from an EMBL/GenBank/DDBJ whole genome shotgun (WGS) entry which is preliminary data.</text>
</comment>
<keyword evidence="3" id="KW-1185">Reference proteome</keyword>
<dbReference type="AlphaFoldDB" id="L1QMG9"/>
<dbReference type="Proteomes" id="UP000010420">
    <property type="component" value="Unassembled WGS sequence"/>
</dbReference>
<organism evidence="2 3">
    <name type="scientific">Clostridium celatum DSM 1785</name>
    <dbReference type="NCBI Taxonomy" id="545697"/>
    <lineage>
        <taxon>Bacteria</taxon>
        <taxon>Bacillati</taxon>
        <taxon>Bacillota</taxon>
        <taxon>Clostridia</taxon>
        <taxon>Eubacteriales</taxon>
        <taxon>Clostridiaceae</taxon>
        <taxon>Clostridium</taxon>
    </lineage>
</organism>
<accession>L1QMG9</accession>
<keyword evidence="1" id="KW-0175">Coiled coil</keyword>
<feature type="coiled-coil region" evidence="1">
    <location>
        <begin position="1"/>
        <end position="28"/>
    </location>
</feature>
<protein>
    <submittedName>
        <fullName evidence="2">Uncharacterized protein</fullName>
    </submittedName>
</protein>
<reference evidence="2 3" key="1">
    <citation type="submission" date="2012-05" db="EMBL/GenBank/DDBJ databases">
        <authorList>
            <person name="Weinstock G."/>
            <person name="Sodergren E."/>
            <person name="Lobos E.A."/>
            <person name="Fulton L."/>
            <person name="Fulton R."/>
            <person name="Courtney L."/>
            <person name="Fronick C."/>
            <person name="O'Laughlin M."/>
            <person name="Godfrey J."/>
            <person name="Wilson R.M."/>
            <person name="Miner T."/>
            <person name="Farmer C."/>
            <person name="Delehaunty K."/>
            <person name="Cordes M."/>
            <person name="Minx P."/>
            <person name="Tomlinson C."/>
            <person name="Chen J."/>
            <person name="Wollam A."/>
            <person name="Pepin K.H."/>
            <person name="Bhonagiri V."/>
            <person name="Zhang X."/>
            <person name="Suruliraj S."/>
            <person name="Warren W."/>
            <person name="Mitreva M."/>
            <person name="Mardis E.R."/>
            <person name="Wilson R.K."/>
        </authorList>
    </citation>
    <scope>NUCLEOTIDE SEQUENCE [LARGE SCALE GENOMIC DNA]</scope>
    <source>
        <strain evidence="2 3">DSM 1785</strain>
    </source>
</reference>
<evidence type="ECO:0000313" key="3">
    <source>
        <dbReference type="Proteomes" id="UP000010420"/>
    </source>
</evidence>
<proteinExistence type="predicted"/>
<dbReference type="EMBL" id="AMEZ01000015">
    <property type="protein sequence ID" value="EKY28895.1"/>
    <property type="molecule type" value="Genomic_DNA"/>
</dbReference>
<name>L1QMG9_9CLOT</name>
<gene>
    <name evidence="2" type="ORF">HMPREF0216_00490</name>
</gene>
<evidence type="ECO:0000256" key="1">
    <source>
        <dbReference type="SAM" id="Coils"/>
    </source>
</evidence>